<evidence type="ECO:0000313" key="3">
    <source>
        <dbReference type="Proteomes" id="UP000515317"/>
    </source>
</evidence>
<dbReference type="KEGG" id="tso:IZ6_20600"/>
<gene>
    <name evidence="2" type="ORF">IZ6_20600</name>
</gene>
<organism evidence="2 3">
    <name type="scientific">Terrihabitans soli</name>
    <dbReference type="NCBI Taxonomy" id="708113"/>
    <lineage>
        <taxon>Bacteria</taxon>
        <taxon>Pseudomonadati</taxon>
        <taxon>Pseudomonadota</taxon>
        <taxon>Alphaproteobacteria</taxon>
        <taxon>Hyphomicrobiales</taxon>
        <taxon>Terrihabitans</taxon>
    </lineage>
</organism>
<keyword evidence="3" id="KW-1185">Reference proteome</keyword>
<name>A0A6S6QUT3_9HYPH</name>
<dbReference type="Proteomes" id="UP000515317">
    <property type="component" value="Chromosome"/>
</dbReference>
<accession>A0A6S6QUT3</accession>
<dbReference type="AlphaFoldDB" id="A0A6S6QUT3"/>
<feature type="chain" id="PRO_5027650082" description="Prolyl oligopeptidase family serine peptidase" evidence="1">
    <location>
        <begin position="30"/>
        <end position="325"/>
    </location>
</feature>
<dbReference type="RefSeq" id="WP_222874979.1">
    <property type="nucleotide sequence ID" value="NZ_AP023361.1"/>
</dbReference>
<evidence type="ECO:0000313" key="2">
    <source>
        <dbReference type="EMBL" id="BCJ91325.1"/>
    </source>
</evidence>
<dbReference type="SUPFAM" id="SSF53474">
    <property type="entry name" value="alpha/beta-Hydrolases"/>
    <property type="match status" value="1"/>
</dbReference>
<reference evidence="2 3" key="1">
    <citation type="submission" date="2020-08" db="EMBL/GenBank/DDBJ databases">
        <title>Genome sequence of Rhizobiales bacterium strain IZ6.</title>
        <authorList>
            <person name="Nakai R."/>
            <person name="Naganuma T."/>
        </authorList>
    </citation>
    <scope>NUCLEOTIDE SEQUENCE [LARGE SCALE GENOMIC DNA]</scope>
    <source>
        <strain evidence="2 3">IZ6</strain>
    </source>
</reference>
<dbReference type="EMBL" id="AP023361">
    <property type="protein sequence ID" value="BCJ91325.1"/>
    <property type="molecule type" value="Genomic_DNA"/>
</dbReference>
<evidence type="ECO:0000256" key="1">
    <source>
        <dbReference type="SAM" id="SignalP"/>
    </source>
</evidence>
<evidence type="ECO:0008006" key="4">
    <source>
        <dbReference type="Google" id="ProtNLM"/>
    </source>
</evidence>
<proteinExistence type="predicted"/>
<keyword evidence="1" id="KW-0732">Signal</keyword>
<dbReference type="Gene3D" id="3.40.50.1820">
    <property type="entry name" value="alpha/beta hydrolase"/>
    <property type="match status" value="1"/>
</dbReference>
<protein>
    <recommendedName>
        <fullName evidence="4">Prolyl oligopeptidase family serine peptidase</fullName>
    </recommendedName>
</protein>
<sequence length="325" mass="36634">MPHLISARRVFCAVFLLFVCTLDTSPALARERLAPQERQCMRKGWEPARLEAAGLTREILWKAPRGAWTKGAILILHGGGGAHFQWCVANSQLVASQVRFAEMAVDAGFAVYLLNSSDQVTDNEGRICGKLWDDEVRSRPNLDLPFIEKIIREIIPQQRPPRSRPDIFLTGLSSGGFMTTRAATHFDTLITAFAPVSSGDPYGWHRICEKGTTERSTVHGKGFDNETGKQIVEPFACRAASYPNEKPWDGTNTKQKPVFRVFGHLEDGIADHSCREKLVRLLREHGYRGDQFVLRGGQRSLENHLWQDEYNRPVLDFFTAASVRR</sequence>
<feature type="signal peptide" evidence="1">
    <location>
        <begin position="1"/>
        <end position="29"/>
    </location>
</feature>
<dbReference type="InterPro" id="IPR029058">
    <property type="entry name" value="AB_hydrolase_fold"/>
</dbReference>